<gene>
    <name evidence="3" type="ORF">H1R19_19580</name>
</gene>
<dbReference type="PROSITE" id="PS51257">
    <property type="entry name" value="PROKAR_LIPOPROTEIN"/>
    <property type="match status" value="1"/>
</dbReference>
<reference evidence="4" key="1">
    <citation type="submission" date="2020-07" db="EMBL/GenBank/DDBJ databases">
        <title>novel species isolated from the respiratory tract of Marmot.</title>
        <authorList>
            <person name="Zhang G."/>
        </authorList>
    </citation>
    <scope>NUCLEOTIDE SEQUENCE [LARGE SCALE GENOMIC DNA]</scope>
    <source>
        <strain evidence="4">686</strain>
    </source>
</reference>
<dbReference type="AlphaFoldDB" id="A0A7D7LW02"/>
<evidence type="ECO:0000313" key="3">
    <source>
        <dbReference type="EMBL" id="QMT01038.1"/>
    </source>
</evidence>
<dbReference type="KEGG" id="gji:H1R19_19580"/>
<feature type="domain" description="Mce/MlaD" evidence="2">
    <location>
        <begin position="37"/>
        <end position="108"/>
    </location>
</feature>
<dbReference type="InterPro" id="IPR052336">
    <property type="entry name" value="MlaD_Phospholipid_Transporter"/>
</dbReference>
<keyword evidence="1" id="KW-0732">Signal</keyword>
<evidence type="ECO:0000256" key="1">
    <source>
        <dbReference type="SAM" id="SignalP"/>
    </source>
</evidence>
<evidence type="ECO:0000259" key="2">
    <source>
        <dbReference type="Pfam" id="PF02470"/>
    </source>
</evidence>
<dbReference type="Pfam" id="PF02470">
    <property type="entry name" value="MlaD"/>
    <property type="match status" value="1"/>
</dbReference>
<sequence>MITSRSGRLSGLAVAAVLASTTASCGVVGDDNRASATYCAMMPDSVGLYVGNPVTQMGYQIGTITDIEAGPEQVKVLFTVDGDRPIPASVQAVTRSKSVLADRSLELVGSPRGVPSLVPESCVPLANSHVPESISEVVGSAADLIDEIAPDGDTRALQGAITGLSESVDGLGPDVASLMETAARAAESPERMVSDIGKIIAHMTPVTDATLEKWREVATILSKMPESLQITADVLWPGTVQMMHGIAPFLNMLIDIQTNYGEEIWAAADVAADVLHVAATNVDTIERGLSVLPNLASTAALAAKAMKGRGVGLRIAPPGIRVPTGDPRGTCERIGAGTGTACSTVPGGVRVPSMDLLAMLLGMEAS</sequence>
<keyword evidence="4" id="KW-1185">Reference proteome</keyword>
<dbReference type="EMBL" id="CP059491">
    <property type="protein sequence ID" value="QMT01038.1"/>
    <property type="molecule type" value="Genomic_DNA"/>
</dbReference>
<dbReference type="RefSeq" id="WP_219849872.1">
    <property type="nucleotide sequence ID" value="NZ_CP059491.1"/>
</dbReference>
<protein>
    <submittedName>
        <fullName evidence="3">MCE family protein</fullName>
    </submittedName>
</protein>
<proteinExistence type="predicted"/>
<feature type="signal peptide" evidence="1">
    <location>
        <begin position="1"/>
        <end position="25"/>
    </location>
</feature>
<feature type="chain" id="PRO_5038356402" evidence="1">
    <location>
        <begin position="26"/>
        <end position="366"/>
    </location>
</feature>
<dbReference type="PANTHER" id="PTHR33371:SF4">
    <property type="entry name" value="INTERMEMBRANE PHOSPHOLIPID TRANSPORT SYSTEM BINDING PROTEIN MLAD"/>
    <property type="match status" value="1"/>
</dbReference>
<name>A0A7D7LW02_9ACTN</name>
<dbReference type="InterPro" id="IPR003399">
    <property type="entry name" value="Mce/MlaD"/>
</dbReference>
<evidence type="ECO:0000313" key="4">
    <source>
        <dbReference type="Proteomes" id="UP000515663"/>
    </source>
</evidence>
<dbReference type="Proteomes" id="UP000515663">
    <property type="component" value="Chromosome"/>
</dbReference>
<organism evidence="3 4">
    <name type="scientific">Gordonia jinghuaiqii</name>
    <dbReference type="NCBI Taxonomy" id="2758710"/>
    <lineage>
        <taxon>Bacteria</taxon>
        <taxon>Bacillati</taxon>
        <taxon>Actinomycetota</taxon>
        <taxon>Actinomycetes</taxon>
        <taxon>Mycobacteriales</taxon>
        <taxon>Gordoniaceae</taxon>
        <taxon>Gordonia</taxon>
    </lineage>
</organism>
<accession>A0A7D7LW02</accession>
<dbReference type="PANTHER" id="PTHR33371">
    <property type="entry name" value="INTERMEMBRANE PHOSPHOLIPID TRANSPORT SYSTEM BINDING PROTEIN MLAD-RELATED"/>
    <property type="match status" value="1"/>
</dbReference>